<name>A0A521G0Y0_9BACT</name>
<protein>
    <recommendedName>
        <fullName evidence="3">DUF3352 domain-containing protein</fullName>
    </recommendedName>
</protein>
<proteinExistence type="predicted"/>
<sequence>MKRIFLFLFIFLVATDALYCIVIQPQPALREAVRLPTLNELATAGKQIAESRIVRQIVSGDWLRPQPLDPIALVPEEAVLMLDTANAAAAGRAFLSSRFGQTLYSVRWSAVLDQLEVPKIFRLPVEQQLANLTTLLANPLLQDILKRRTVIALLAPPPPTAASLQGILEHSLLLTASTQGNSTAAVLSLLKATEKQVDVVYHQGVGILVLEQQGRKLHVAAIGGQLAFSFGIKPVQRSIDLFVRHFVYKQTGLLRNQDYAELKQQAQGQDDFFLYADIIRLKALLAPTETNLSPALDNPTGSRSMALFHHQGEKRQQFSAAVRFSPEQLLPFQREIYTSTPVLNRTLAKMPASLLLYFWIGWLEPNFWYQTLVNSGKQDVVDKADVWFNEQTGMTFAEILSLFGREFSVNIAEISTAGLFPIPRLCFIMEVQEKKKAERLLAKLISGLQVKREKMSGGVTVVSLQAAQGLLQPSYAVVDGFLYMADSREQLLDILDGKSERMIENSTFQAVDTGMGQPANLMFFVRTAQLVDGLKELVAWVGTMIAVRDEQAGAKSKILVDQVIMPILDSFRGCETVALRSVTRSGELIVEASAFQAEEKQEQTAALQTEEQ</sequence>
<dbReference type="Proteomes" id="UP000316238">
    <property type="component" value="Unassembled WGS sequence"/>
</dbReference>
<keyword evidence="2" id="KW-1185">Reference proteome</keyword>
<evidence type="ECO:0000313" key="2">
    <source>
        <dbReference type="Proteomes" id="UP000316238"/>
    </source>
</evidence>
<evidence type="ECO:0000313" key="1">
    <source>
        <dbReference type="EMBL" id="TAA74689.1"/>
    </source>
</evidence>
<dbReference type="AlphaFoldDB" id="A0A521G0Y0"/>
<evidence type="ECO:0008006" key="3">
    <source>
        <dbReference type="Google" id="ProtNLM"/>
    </source>
</evidence>
<accession>A0A521G0Y0</accession>
<organism evidence="1 2">
    <name type="scientific">Candidatus Electronema aureum</name>
    <dbReference type="NCBI Taxonomy" id="2005002"/>
    <lineage>
        <taxon>Bacteria</taxon>
        <taxon>Pseudomonadati</taxon>
        <taxon>Thermodesulfobacteriota</taxon>
        <taxon>Desulfobulbia</taxon>
        <taxon>Desulfobulbales</taxon>
        <taxon>Desulfobulbaceae</taxon>
        <taxon>Candidatus Electronema</taxon>
    </lineage>
</organism>
<gene>
    <name evidence="1" type="ORF">CDV28_1192</name>
</gene>
<reference evidence="1" key="1">
    <citation type="submission" date="2017-07" db="EMBL/GenBank/DDBJ databases">
        <title>The cable genome - Insights into the physiology and evolution of filamentous bacteria capable of sulfide oxidation via long distance electron transfer.</title>
        <authorList>
            <person name="Thorup C."/>
            <person name="Bjerg J.T."/>
            <person name="Schreiber L."/>
            <person name="Nielsen L.P."/>
            <person name="Kjeldsen K.U."/>
            <person name="Boesen T."/>
            <person name="Boggild A."/>
            <person name="Meysman F."/>
            <person name="Geelhoed J."/>
            <person name="Schramm A."/>
        </authorList>
    </citation>
    <scope>NUCLEOTIDE SEQUENCE [LARGE SCALE GENOMIC DNA]</scope>
    <source>
        <strain evidence="1">GS</strain>
    </source>
</reference>
<dbReference type="EMBL" id="NQJD01000019">
    <property type="protein sequence ID" value="TAA74689.1"/>
    <property type="molecule type" value="Genomic_DNA"/>
</dbReference>
<comment type="caution">
    <text evidence="1">The sequence shown here is derived from an EMBL/GenBank/DDBJ whole genome shotgun (WGS) entry which is preliminary data.</text>
</comment>